<dbReference type="eggNOG" id="ENOG502RDKJ">
    <property type="taxonomic scope" value="Eukaryota"/>
</dbReference>
<evidence type="ECO:0008006" key="5">
    <source>
        <dbReference type="Google" id="ProtNLM"/>
    </source>
</evidence>
<sequence>MSRWFSLILYLGCLLALVQAATGAADAEAPAASEPAAEGGIKNTVTRIIKAYINGGVIPVDYEERAKKDEADGVVRITDANSEELLASPGDDVWVIVVHGRDADFLATAFTEAHANVTKRFAKDAAAAEGDAKAEIEHFKFGRLDYYNDWATCTRWLITKPPYLVFVSENNGKKELRFLSFPPFPAEGEKMYKLIKDGHWKNIRPWNAHLVEKYIEGWKKIGEYTKNLPVWSWVIFSMMAAGLTQTITGWLFSGGNRNPQHPAQRRAAAGAGRPAPAAAPK</sequence>
<dbReference type="EMBL" id="AMBO01000274">
    <property type="protein sequence ID" value="EKD02891.1"/>
    <property type="molecule type" value="Genomic_DNA"/>
</dbReference>
<comment type="caution">
    <text evidence="3">The sequence shown here is derived from an EMBL/GenBank/DDBJ whole genome shotgun (WGS) entry which is preliminary data.</text>
</comment>
<evidence type="ECO:0000256" key="1">
    <source>
        <dbReference type="SAM" id="MobiDB-lite"/>
    </source>
</evidence>
<reference evidence="3 4" key="1">
    <citation type="journal article" date="2012" name="Eukaryot. Cell">
        <title>Genome sequence of the Trichosporon asahii environmental strain CBS 8904.</title>
        <authorList>
            <person name="Yang R.Y."/>
            <person name="Li H.T."/>
            <person name="Zhu H."/>
            <person name="Zhou G.P."/>
            <person name="Wang M."/>
            <person name="Wang L."/>
        </authorList>
    </citation>
    <scope>NUCLEOTIDE SEQUENCE [LARGE SCALE GENOMIC DNA]</scope>
    <source>
        <strain evidence="3 4">CBS 8904</strain>
    </source>
</reference>
<dbReference type="AlphaFoldDB" id="K1VQI0"/>
<organism evidence="3 4">
    <name type="scientific">Trichosporon asahii var. asahii (strain CBS 8904)</name>
    <name type="common">Yeast</name>
    <dbReference type="NCBI Taxonomy" id="1220162"/>
    <lineage>
        <taxon>Eukaryota</taxon>
        <taxon>Fungi</taxon>
        <taxon>Dikarya</taxon>
        <taxon>Basidiomycota</taxon>
        <taxon>Agaricomycotina</taxon>
        <taxon>Tremellomycetes</taxon>
        <taxon>Trichosporonales</taxon>
        <taxon>Trichosporonaceae</taxon>
        <taxon>Trichosporon</taxon>
    </lineage>
</organism>
<feature type="signal peptide" evidence="2">
    <location>
        <begin position="1"/>
        <end position="20"/>
    </location>
</feature>
<proteinExistence type="predicted"/>
<dbReference type="STRING" id="1220162.K1VQI0"/>
<gene>
    <name evidence="3" type="ORF">A1Q2_02835</name>
</gene>
<evidence type="ECO:0000313" key="4">
    <source>
        <dbReference type="Proteomes" id="UP000006757"/>
    </source>
</evidence>
<keyword evidence="2" id="KW-0732">Signal</keyword>
<dbReference type="InParanoid" id="K1VQI0"/>
<accession>K1VQI0</accession>
<evidence type="ECO:0000256" key="2">
    <source>
        <dbReference type="SAM" id="SignalP"/>
    </source>
</evidence>
<dbReference type="OrthoDB" id="2502001at2759"/>
<name>K1VQI0_TRIAC</name>
<feature type="chain" id="PRO_5003852351" description="Thioredoxin domain-containing protein" evidence="2">
    <location>
        <begin position="21"/>
        <end position="281"/>
    </location>
</feature>
<dbReference type="HOGENOM" id="CLU_1134241_0_0_1"/>
<protein>
    <recommendedName>
        <fullName evidence="5">Thioredoxin domain-containing protein</fullName>
    </recommendedName>
</protein>
<dbReference type="Proteomes" id="UP000006757">
    <property type="component" value="Unassembled WGS sequence"/>
</dbReference>
<evidence type="ECO:0000313" key="3">
    <source>
        <dbReference type="EMBL" id="EKD02891.1"/>
    </source>
</evidence>
<feature type="compositionally biased region" description="Low complexity" evidence="1">
    <location>
        <begin position="259"/>
        <end position="281"/>
    </location>
</feature>
<feature type="region of interest" description="Disordered" evidence="1">
    <location>
        <begin position="254"/>
        <end position="281"/>
    </location>
</feature>
<keyword evidence="4" id="KW-1185">Reference proteome</keyword>